<dbReference type="KEGG" id="hhb:Hhub_2078"/>
<keyword evidence="3" id="KW-1185">Reference proteome</keyword>
<evidence type="ECO:0000256" key="1">
    <source>
        <dbReference type="SAM" id="MobiDB-lite"/>
    </source>
</evidence>
<proteinExistence type="predicted"/>
<organism evidence="2 3">
    <name type="scientific">Halobacterium hubeiense</name>
    <dbReference type="NCBI Taxonomy" id="1407499"/>
    <lineage>
        <taxon>Archaea</taxon>
        <taxon>Methanobacteriati</taxon>
        <taxon>Methanobacteriota</taxon>
        <taxon>Stenosarchaea group</taxon>
        <taxon>Halobacteria</taxon>
        <taxon>Halobacteriales</taxon>
        <taxon>Halobacteriaceae</taxon>
        <taxon>Halobacterium</taxon>
    </lineage>
</organism>
<reference evidence="3" key="1">
    <citation type="journal article" date="2016" name="Environ. Microbiol.">
        <title>The complete genome of a viable archaeum isolated from 123-million-year-old rock salt.</title>
        <authorList>
            <person name="Jaakkola S.T."/>
            <person name="Pfeiffer F."/>
            <person name="Ravantti J.J."/>
            <person name="Guo Q."/>
            <person name="Liu Y."/>
            <person name="Chen X."/>
            <person name="Ma H."/>
            <person name="Yang C."/>
            <person name="Oksanen H.M."/>
            <person name="Bamford D.H."/>
        </authorList>
    </citation>
    <scope>NUCLEOTIDE SEQUENCE</scope>
    <source>
        <strain evidence="3">JI20-1</strain>
    </source>
</reference>
<dbReference type="AlphaFoldDB" id="A0A0U5CXL1"/>
<dbReference type="STRING" id="1407499.HHUB_2078"/>
<dbReference type="Proteomes" id="UP000066737">
    <property type="component" value="Chromosome I"/>
</dbReference>
<name>A0A0U5CXL1_9EURY</name>
<accession>A0A0U5CXL1</accession>
<feature type="region of interest" description="Disordered" evidence="1">
    <location>
        <begin position="1"/>
        <end position="46"/>
    </location>
</feature>
<sequence>MPNTFGNRGPRTAAHWRTAAWSPRGASKPDSMESTERLAGIFDIAE</sequence>
<protein>
    <submittedName>
        <fullName evidence="2">Uncharacterized protein</fullName>
    </submittedName>
</protein>
<evidence type="ECO:0000313" key="3">
    <source>
        <dbReference type="Proteomes" id="UP000066737"/>
    </source>
</evidence>
<gene>
    <name evidence="2" type="ORF">HHUB_2078</name>
</gene>
<dbReference type="EMBL" id="LN831302">
    <property type="protein sequence ID" value="CQH54370.1"/>
    <property type="molecule type" value="Genomic_DNA"/>
</dbReference>
<evidence type="ECO:0000313" key="2">
    <source>
        <dbReference type="EMBL" id="CQH54370.1"/>
    </source>
</evidence>